<evidence type="ECO:0000313" key="2">
    <source>
        <dbReference type="Proteomes" id="UP000012160"/>
    </source>
</evidence>
<proteinExistence type="predicted"/>
<protein>
    <submittedName>
        <fullName evidence="1">Uncharacterized protein</fullName>
    </submittedName>
</protein>
<organism evidence="1 2">
    <name type="scientific">Leptospira santarosai str. ZUN179</name>
    <dbReference type="NCBI Taxonomy" id="1049985"/>
    <lineage>
        <taxon>Bacteria</taxon>
        <taxon>Pseudomonadati</taxon>
        <taxon>Spirochaetota</taxon>
        <taxon>Spirochaetia</taxon>
        <taxon>Leptospirales</taxon>
        <taxon>Leptospiraceae</taxon>
        <taxon>Leptospira</taxon>
    </lineage>
</organism>
<reference evidence="1 2" key="1">
    <citation type="submission" date="2013-01" db="EMBL/GenBank/DDBJ databases">
        <authorList>
            <person name="Harkins D.M."/>
            <person name="Durkin A.S."/>
            <person name="Brinkac L.M."/>
            <person name="Haft D.H."/>
            <person name="Selengut J.D."/>
            <person name="Sanka R."/>
            <person name="DePew J."/>
            <person name="Purushe J."/>
            <person name="Matthias M.A."/>
            <person name="Vinetz J.M."/>
            <person name="Sutton G.G."/>
            <person name="Nierman W.C."/>
            <person name="Fouts D.E."/>
        </authorList>
    </citation>
    <scope>NUCLEOTIDE SEQUENCE [LARGE SCALE GENOMIC DNA]</scope>
    <source>
        <strain evidence="1 2">ZUN179</strain>
    </source>
</reference>
<dbReference type="Proteomes" id="UP000012160">
    <property type="component" value="Unassembled WGS sequence"/>
</dbReference>
<comment type="caution">
    <text evidence="1">The sequence shown here is derived from an EMBL/GenBank/DDBJ whole genome shotgun (WGS) entry which is preliminary data.</text>
</comment>
<dbReference type="RefSeq" id="WP_004486539.1">
    <property type="nucleotide sequence ID" value="NZ_AHOQ02000048.1"/>
</dbReference>
<dbReference type="AlphaFoldDB" id="M6UFD8"/>
<gene>
    <name evidence="1" type="ORF">LEP1GSC187_0491</name>
</gene>
<dbReference type="EMBL" id="AHOQ02000048">
    <property type="protein sequence ID" value="EMO43812.1"/>
    <property type="molecule type" value="Genomic_DNA"/>
</dbReference>
<accession>M6UFD8</accession>
<name>M6UFD8_9LEPT</name>
<evidence type="ECO:0000313" key="1">
    <source>
        <dbReference type="EMBL" id="EMO43812.1"/>
    </source>
</evidence>
<sequence>MSIKNNSTLKETKVKKFERSEFDALPERFLIGIDPGTKTGVGVWDRTEKGLLAGMNNLKPWILFKEPLVLKVWITTGRKTETRRKIKPFADIEYEAGQKIGAIMENRVTLFLRKKFPKIWRLVWRIFVFEWLRITEVGGQQIRNVSDVDATAEGYRSGLVKIRGQWFPLSPRSQFLNNWSCFYDRHSVKVNEYVRVIKFRRVKDESRKTAEAI</sequence>